<evidence type="ECO:0000313" key="3">
    <source>
        <dbReference type="Proteomes" id="UP000236546"/>
    </source>
</evidence>
<reference evidence="2 3" key="1">
    <citation type="submission" date="2017-02" db="EMBL/GenBank/DDBJ databases">
        <title>Genomes of Trichoderma spp. with biocontrol activity.</title>
        <authorList>
            <person name="Gardiner D."/>
            <person name="Kazan K."/>
            <person name="Vos C."/>
            <person name="Harvey P."/>
        </authorList>
    </citation>
    <scope>NUCLEOTIDE SEQUENCE [LARGE SCALE GENOMIC DNA]</scope>
    <source>
        <strain evidence="2 3">A5MH</strain>
    </source>
</reference>
<dbReference type="Gene3D" id="3.90.1300.10">
    <property type="entry name" value="Amidase signature (AS) domain"/>
    <property type="match status" value="1"/>
</dbReference>
<dbReference type="PANTHER" id="PTHR42678">
    <property type="entry name" value="AMIDASE"/>
    <property type="match status" value="1"/>
</dbReference>
<dbReference type="InterPro" id="IPR036928">
    <property type="entry name" value="AS_sf"/>
</dbReference>
<sequence length="140" mass="15640">MIVPHLDVLTVNTQTLQDLLEKGSIKSTHLVNFYLDQIQRHDDYLHGILTMPSREALQKIAVALDKERAAGKVRSRLHGIPVILKDNINTHPELDMKSTSGSLVLEDARPRENARLVDKIIAAGMIILGKANLSELSNFR</sequence>
<protein>
    <recommendedName>
        <fullName evidence="1">Amidase domain-containing protein</fullName>
    </recommendedName>
</protein>
<proteinExistence type="predicted"/>
<gene>
    <name evidence="2" type="ORF">TGAMA5MH_01015</name>
</gene>
<name>A0A2K0TR21_9HYPO</name>
<evidence type="ECO:0000313" key="2">
    <source>
        <dbReference type="EMBL" id="PNP47963.1"/>
    </source>
</evidence>
<accession>A0A2K0TR21</accession>
<feature type="domain" description="Amidase" evidence="1">
    <location>
        <begin position="30"/>
        <end position="137"/>
    </location>
</feature>
<comment type="caution">
    <text evidence="2">The sequence shown here is derived from an EMBL/GenBank/DDBJ whole genome shotgun (WGS) entry which is preliminary data.</text>
</comment>
<dbReference type="PANTHER" id="PTHR42678:SF34">
    <property type="entry name" value="OS04G0183300 PROTEIN"/>
    <property type="match status" value="1"/>
</dbReference>
<evidence type="ECO:0000259" key="1">
    <source>
        <dbReference type="Pfam" id="PF01425"/>
    </source>
</evidence>
<dbReference type="Pfam" id="PF01425">
    <property type="entry name" value="Amidase"/>
    <property type="match status" value="1"/>
</dbReference>
<dbReference type="OrthoDB" id="566138at2759"/>
<dbReference type="SUPFAM" id="SSF75304">
    <property type="entry name" value="Amidase signature (AS) enzymes"/>
    <property type="match status" value="1"/>
</dbReference>
<dbReference type="InterPro" id="IPR023631">
    <property type="entry name" value="Amidase_dom"/>
</dbReference>
<organism evidence="2 3">
    <name type="scientific">Trichoderma gamsii</name>
    <dbReference type="NCBI Taxonomy" id="398673"/>
    <lineage>
        <taxon>Eukaryota</taxon>
        <taxon>Fungi</taxon>
        <taxon>Dikarya</taxon>
        <taxon>Ascomycota</taxon>
        <taxon>Pezizomycotina</taxon>
        <taxon>Sordariomycetes</taxon>
        <taxon>Hypocreomycetidae</taxon>
        <taxon>Hypocreales</taxon>
        <taxon>Hypocreaceae</taxon>
        <taxon>Trichoderma</taxon>
    </lineage>
</organism>
<dbReference type="AlphaFoldDB" id="A0A2K0TR21"/>
<dbReference type="Proteomes" id="UP000236546">
    <property type="component" value="Unassembled WGS sequence"/>
</dbReference>
<dbReference type="EMBL" id="MTYH01000012">
    <property type="protein sequence ID" value="PNP47963.1"/>
    <property type="molecule type" value="Genomic_DNA"/>
</dbReference>